<evidence type="ECO:0000313" key="9">
    <source>
        <dbReference type="Proteomes" id="UP001153365"/>
    </source>
</evidence>
<dbReference type="PANTHER" id="PTHR14145">
    <property type="entry name" value="26S PROTESOME SUBUNIT 6"/>
    <property type="match status" value="1"/>
</dbReference>
<accession>A0AAV0BM39</accession>
<sequence>MVDHQNVQPILARISQYTGLQAVNRFCFVAENFPIASIPAYKHALERIVQDTWNIKLYRSIIESHNEIASKNNLPLVHADDSWIENTQSEINQTSGRLGNELKIHTTNLVKEGIRAAYTELGLHHRKIGDFNGAQRLLLKAREYCTNQVQIAETFWEIIDLAFDFGDYKLAQIHVGKIEGAIEAIMNFQRWNERLAIITGLCALRLGNYLKAANSFVKVSREAGLNSKMQIVNIAVYSTLCALASYSRRQLKEKILDDPNFRSLLDAEPNYRNMVSLFRENKFNAVFQLLQNSMPAYLTDLYLPRRIERLLFLIQEKAIVQYFSPFSTASLTKASGIFGWSQEKLQERVIKSIQGKGLNAKLDLTNGVLMTVRRETRPELYQDAIQFANKIENESNAAILRLNLIHSDLIVQDFGDKLPLMPYQFGQMGHKSSVTPGKVKMNTNEVL</sequence>
<dbReference type="InterPro" id="IPR000717">
    <property type="entry name" value="PCI_dom"/>
</dbReference>
<evidence type="ECO:0000313" key="8">
    <source>
        <dbReference type="EMBL" id="CAH7687217.1"/>
    </source>
</evidence>
<organism evidence="8 9">
    <name type="scientific">Phakopsora pachyrhizi</name>
    <name type="common">Asian soybean rust disease fungus</name>
    <dbReference type="NCBI Taxonomy" id="170000"/>
    <lineage>
        <taxon>Eukaryota</taxon>
        <taxon>Fungi</taxon>
        <taxon>Dikarya</taxon>
        <taxon>Basidiomycota</taxon>
        <taxon>Pucciniomycotina</taxon>
        <taxon>Pucciniomycetes</taxon>
        <taxon>Pucciniales</taxon>
        <taxon>Phakopsoraceae</taxon>
        <taxon>Phakopsora</taxon>
    </lineage>
</organism>
<dbReference type="InterPro" id="IPR036390">
    <property type="entry name" value="WH_DNA-bd_sf"/>
</dbReference>
<proteinExistence type="inferred from homology"/>
<keyword evidence="5" id="KW-0736">Signalosome</keyword>
<name>A0AAV0BM39_PHAPC</name>
<evidence type="ECO:0000256" key="4">
    <source>
        <dbReference type="ARBA" id="ARBA00022490"/>
    </source>
</evidence>
<dbReference type="Pfam" id="PF10602">
    <property type="entry name" value="RPN7"/>
    <property type="match status" value="1"/>
</dbReference>
<dbReference type="GO" id="GO:0005737">
    <property type="term" value="C:cytoplasm"/>
    <property type="evidence" value="ECO:0007669"/>
    <property type="project" value="UniProtKB-SubCell"/>
</dbReference>
<dbReference type="SUPFAM" id="SSF46785">
    <property type="entry name" value="Winged helix' DNA-binding domain"/>
    <property type="match status" value="1"/>
</dbReference>
<comment type="similarity">
    <text evidence="3">Belongs to the CSN1 family.</text>
</comment>
<gene>
    <name evidence="8" type="ORF">PPACK8108_LOCUS21968</name>
</gene>
<dbReference type="Proteomes" id="UP001153365">
    <property type="component" value="Unassembled WGS sequence"/>
</dbReference>
<keyword evidence="4" id="KW-0963">Cytoplasm</keyword>
<comment type="caution">
    <text evidence="8">The sequence shown here is derived from an EMBL/GenBank/DDBJ whole genome shotgun (WGS) entry which is preliminary data.</text>
</comment>
<dbReference type="SUPFAM" id="SSF48452">
    <property type="entry name" value="TPR-like"/>
    <property type="match status" value="1"/>
</dbReference>
<dbReference type="Gene3D" id="1.25.40.570">
    <property type="match status" value="1"/>
</dbReference>
<dbReference type="PROSITE" id="PS50250">
    <property type="entry name" value="PCI"/>
    <property type="match status" value="1"/>
</dbReference>
<dbReference type="AlphaFoldDB" id="A0AAV0BM39"/>
<keyword evidence="8" id="KW-0647">Proteasome</keyword>
<dbReference type="Pfam" id="PF01399">
    <property type="entry name" value="PCI"/>
    <property type="match status" value="1"/>
</dbReference>
<reference evidence="8" key="1">
    <citation type="submission" date="2022-06" db="EMBL/GenBank/DDBJ databases">
        <authorList>
            <consortium name="SYNGENTA / RWTH Aachen University"/>
        </authorList>
    </citation>
    <scope>NUCLEOTIDE SEQUENCE</scope>
</reference>
<protein>
    <submittedName>
        <fullName evidence="8">26S proteasome subunit RPN7-domain-containing protein</fullName>
    </submittedName>
</protein>
<keyword evidence="9" id="KW-1185">Reference proteome</keyword>
<feature type="domain" description="PCI" evidence="7">
    <location>
        <begin position="186"/>
        <end position="376"/>
    </location>
</feature>
<keyword evidence="6" id="KW-0539">Nucleus</keyword>
<dbReference type="EMBL" id="CALTRL010005844">
    <property type="protein sequence ID" value="CAH7687217.1"/>
    <property type="molecule type" value="Genomic_DNA"/>
</dbReference>
<dbReference type="InterPro" id="IPR011990">
    <property type="entry name" value="TPR-like_helical_dom_sf"/>
</dbReference>
<dbReference type="InterPro" id="IPR019585">
    <property type="entry name" value="Rpn7/CSN1"/>
</dbReference>
<evidence type="ECO:0000256" key="3">
    <source>
        <dbReference type="ARBA" id="ARBA00008793"/>
    </source>
</evidence>
<dbReference type="InterPro" id="IPR045135">
    <property type="entry name" value="Rpn7_N"/>
</dbReference>
<dbReference type="GO" id="GO:0000502">
    <property type="term" value="C:proteasome complex"/>
    <property type="evidence" value="ECO:0007669"/>
    <property type="project" value="UniProtKB-KW"/>
</dbReference>
<evidence type="ECO:0000256" key="5">
    <source>
        <dbReference type="ARBA" id="ARBA00022790"/>
    </source>
</evidence>
<dbReference type="GO" id="GO:0008180">
    <property type="term" value="C:COP9 signalosome"/>
    <property type="evidence" value="ECO:0007669"/>
    <property type="project" value="UniProtKB-KW"/>
</dbReference>
<dbReference type="PANTHER" id="PTHR14145:SF2">
    <property type="entry name" value="COP9 SIGNALOSOME COMPLEX SUBUNIT 1"/>
    <property type="match status" value="1"/>
</dbReference>
<evidence type="ECO:0000256" key="2">
    <source>
        <dbReference type="ARBA" id="ARBA00004496"/>
    </source>
</evidence>
<evidence type="ECO:0000256" key="1">
    <source>
        <dbReference type="ARBA" id="ARBA00004123"/>
    </source>
</evidence>
<evidence type="ECO:0000259" key="7">
    <source>
        <dbReference type="PROSITE" id="PS50250"/>
    </source>
</evidence>
<evidence type="ECO:0000256" key="6">
    <source>
        <dbReference type="ARBA" id="ARBA00023242"/>
    </source>
</evidence>
<comment type="subcellular location">
    <subcellularLocation>
        <location evidence="2">Cytoplasm</location>
    </subcellularLocation>
    <subcellularLocation>
        <location evidence="1">Nucleus</location>
    </subcellularLocation>
</comment>